<protein>
    <submittedName>
        <fullName evidence="1">Uncharacterized protein</fullName>
    </submittedName>
</protein>
<dbReference type="EMBL" id="BART01038653">
    <property type="protein sequence ID" value="GAH06603.1"/>
    <property type="molecule type" value="Genomic_DNA"/>
</dbReference>
<name>X1ED63_9ZZZZ</name>
<proteinExistence type="predicted"/>
<feature type="non-terminal residue" evidence="1">
    <location>
        <position position="35"/>
    </location>
</feature>
<evidence type="ECO:0000313" key="1">
    <source>
        <dbReference type="EMBL" id="GAH06603.1"/>
    </source>
</evidence>
<comment type="caution">
    <text evidence="1">The sequence shown here is derived from an EMBL/GenBank/DDBJ whole genome shotgun (WGS) entry which is preliminary data.</text>
</comment>
<gene>
    <name evidence="1" type="ORF">S01H4_63983</name>
</gene>
<dbReference type="AlphaFoldDB" id="X1ED63"/>
<organism evidence="1">
    <name type="scientific">marine sediment metagenome</name>
    <dbReference type="NCBI Taxonomy" id="412755"/>
    <lineage>
        <taxon>unclassified sequences</taxon>
        <taxon>metagenomes</taxon>
        <taxon>ecological metagenomes</taxon>
    </lineage>
</organism>
<sequence length="35" mass="4131">MMELLTVSVNDHNEIRTNDMLIKCTRNWSKDLLVP</sequence>
<reference evidence="1" key="1">
    <citation type="journal article" date="2014" name="Front. Microbiol.">
        <title>High frequency of phylogenetically diverse reductive dehalogenase-homologous genes in deep subseafloor sedimentary metagenomes.</title>
        <authorList>
            <person name="Kawai M."/>
            <person name="Futagami T."/>
            <person name="Toyoda A."/>
            <person name="Takaki Y."/>
            <person name="Nishi S."/>
            <person name="Hori S."/>
            <person name="Arai W."/>
            <person name="Tsubouchi T."/>
            <person name="Morono Y."/>
            <person name="Uchiyama I."/>
            <person name="Ito T."/>
            <person name="Fujiyama A."/>
            <person name="Inagaki F."/>
            <person name="Takami H."/>
        </authorList>
    </citation>
    <scope>NUCLEOTIDE SEQUENCE</scope>
    <source>
        <strain evidence="1">Expedition CK06-06</strain>
    </source>
</reference>
<accession>X1ED63</accession>